<organism evidence="1 2">
    <name type="scientific">Biomaibacter acetigenes</name>
    <dbReference type="NCBI Taxonomy" id="2316383"/>
    <lineage>
        <taxon>Bacteria</taxon>
        <taxon>Bacillati</taxon>
        <taxon>Bacillota</taxon>
        <taxon>Clostridia</taxon>
        <taxon>Thermosediminibacterales</taxon>
        <taxon>Tepidanaerobacteraceae</taxon>
        <taxon>Biomaibacter</taxon>
    </lineage>
</organism>
<dbReference type="PANTHER" id="PTHR34374:SF1">
    <property type="entry name" value="LARGE RIBOSOMAL RNA SUBUNIT ACCUMULATION PROTEIN YCED HOMOLOG 1, CHLOROPLASTIC"/>
    <property type="match status" value="1"/>
</dbReference>
<accession>A0A3G2R4N5</accession>
<dbReference type="InterPro" id="IPR003772">
    <property type="entry name" value="YceD"/>
</dbReference>
<dbReference type="EMBL" id="CP033169">
    <property type="protein sequence ID" value="AYO30423.1"/>
    <property type="molecule type" value="Genomic_DNA"/>
</dbReference>
<dbReference type="KEGG" id="bacg:D2962_07110"/>
<dbReference type="Pfam" id="PF02620">
    <property type="entry name" value="YceD"/>
    <property type="match status" value="1"/>
</dbReference>
<name>A0A3G2R4N5_9FIRM</name>
<evidence type="ECO:0000313" key="2">
    <source>
        <dbReference type="Proteomes" id="UP000280960"/>
    </source>
</evidence>
<sequence length="170" mass="19573">MQVRLSLARVKQSEGNVLDFKFEENIRQIKVKQEDLNFAEPVRVEGRVENIGDRILEVQGSIKTSVEDSCYRCLAKIRVNLNISFCFKFSDVPIEFDEEEIIPFSGDEIELRPYILNEIILNWPGQILCKPDCKGICPHCGANLNITACHCKDEEIDPRLSVLKQFLERD</sequence>
<reference evidence="1 2" key="1">
    <citation type="submission" date="2018-10" db="EMBL/GenBank/DDBJ databases">
        <authorList>
            <person name="Zhang X."/>
        </authorList>
    </citation>
    <scope>NUCLEOTIDE SEQUENCE [LARGE SCALE GENOMIC DNA]</scope>
    <source>
        <strain evidence="1 2">SK-G1</strain>
    </source>
</reference>
<proteinExistence type="predicted"/>
<evidence type="ECO:0000313" key="1">
    <source>
        <dbReference type="EMBL" id="AYO30423.1"/>
    </source>
</evidence>
<gene>
    <name evidence="1" type="ORF">D2962_07110</name>
</gene>
<protein>
    <submittedName>
        <fullName evidence="1">DUF177 domain-containing protein</fullName>
    </submittedName>
</protein>
<keyword evidence="2" id="KW-1185">Reference proteome</keyword>
<dbReference type="AlphaFoldDB" id="A0A3G2R4N5"/>
<dbReference type="Proteomes" id="UP000280960">
    <property type="component" value="Chromosome"/>
</dbReference>
<dbReference type="PANTHER" id="PTHR34374">
    <property type="entry name" value="LARGE RIBOSOMAL RNA SUBUNIT ACCUMULATION PROTEIN YCED HOMOLOG 1, CHLOROPLASTIC"/>
    <property type="match status" value="1"/>
</dbReference>